<dbReference type="PRINTS" id="PR00081">
    <property type="entry name" value="GDHRDH"/>
</dbReference>
<sequence length="368" mass="40695">MEKNIGRLSWGDWIWGLIHVFLDTITQRVWSCHLQPLPEMPAMAGVTCIVTGATSGIGLNTARELAKAGAHVVLAVRNTKAANELIKLWQKDQCANGVPLLDVEALELNLSSLKSVRQFAKDWELQNRPLHILINNAGIFHMAGSERVSEDRLEEHMQVNHLAPSLLTMLLLPSLLRSGPSRVINVSSAMHHLGSLDFEDLNTTPGKKGFNSTAAYSSSKLAQLHFSNVLQRTLPEEANVDIISVHPGEVITNVVRTLPKWLQVAYKFIPFFLFTPLEGARSVLFCATDPHVLEYARAIRASNYPSAPYFSSACTPVSVAKQAMDLDAAFKTWNKTLELVGLPDYYFQRVVSGVPGQAETIETIDEED</sequence>
<keyword evidence="2" id="KW-0560">Oxidoreductase</keyword>
<dbReference type="HOGENOM" id="CLU_010194_44_2_1"/>
<dbReference type="PANTHER" id="PTHR24320:SF148">
    <property type="entry name" value="NAD(P)-BINDING ROSSMANN-FOLD SUPERFAMILY PROTEIN"/>
    <property type="match status" value="1"/>
</dbReference>
<dbReference type="OrthoDB" id="191139at2759"/>
<dbReference type="GO" id="GO:0016491">
    <property type="term" value="F:oxidoreductase activity"/>
    <property type="evidence" value="ECO:0007669"/>
    <property type="project" value="UniProtKB-KW"/>
</dbReference>
<gene>
    <name evidence="4" type="ORF">SELMODRAFT_177263</name>
</gene>
<dbReference type="EMBL" id="GL377604">
    <property type="protein sequence ID" value="EFJ19822.1"/>
    <property type="molecule type" value="Genomic_DNA"/>
</dbReference>
<comment type="similarity">
    <text evidence="1 3">Belongs to the short-chain dehydrogenases/reductases (SDR) family.</text>
</comment>
<keyword evidence="5" id="KW-1185">Reference proteome</keyword>
<dbReference type="PANTHER" id="PTHR24320">
    <property type="entry name" value="RETINOL DEHYDROGENASE"/>
    <property type="match status" value="1"/>
</dbReference>
<dbReference type="SUPFAM" id="SSF51735">
    <property type="entry name" value="NAD(P)-binding Rossmann-fold domains"/>
    <property type="match status" value="1"/>
</dbReference>
<accession>D8S6L8</accession>
<dbReference type="InterPro" id="IPR002347">
    <property type="entry name" value="SDR_fam"/>
</dbReference>
<evidence type="ECO:0000256" key="1">
    <source>
        <dbReference type="ARBA" id="ARBA00006484"/>
    </source>
</evidence>
<dbReference type="Gene3D" id="3.40.50.720">
    <property type="entry name" value="NAD(P)-binding Rossmann-like Domain"/>
    <property type="match status" value="1"/>
</dbReference>
<dbReference type="InterPro" id="IPR036291">
    <property type="entry name" value="NAD(P)-bd_dom_sf"/>
</dbReference>
<evidence type="ECO:0000313" key="5">
    <source>
        <dbReference type="Proteomes" id="UP000001514"/>
    </source>
</evidence>
<dbReference type="STRING" id="88036.D8S6L8"/>
<dbReference type="KEGG" id="smo:SELMODRAFT_177263"/>
<protein>
    <submittedName>
        <fullName evidence="4">Uncharacterized protein</fullName>
    </submittedName>
</protein>
<dbReference type="eggNOG" id="KOG1208">
    <property type="taxonomic scope" value="Eukaryota"/>
</dbReference>
<dbReference type="FunCoup" id="D8S6L8">
    <property type="interactions" value="611"/>
</dbReference>
<evidence type="ECO:0000256" key="3">
    <source>
        <dbReference type="RuleBase" id="RU000363"/>
    </source>
</evidence>
<dbReference type="InParanoid" id="D8S6L8"/>
<dbReference type="PRINTS" id="PR00080">
    <property type="entry name" value="SDRFAMILY"/>
</dbReference>
<dbReference type="AlphaFoldDB" id="D8S6L8"/>
<evidence type="ECO:0000256" key="2">
    <source>
        <dbReference type="ARBA" id="ARBA00023002"/>
    </source>
</evidence>
<organism evidence="5">
    <name type="scientific">Selaginella moellendorffii</name>
    <name type="common">Spikemoss</name>
    <dbReference type="NCBI Taxonomy" id="88036"/>
    <lineage>
        <taxon>Eukaryota</taxon>
        <taxon>Viridiplantae</taxon>
        <taxon>Streptophyta</taxon>
        <taxon>Embryophyta</taxon>
        <taxon>Tracheophyta</taxon>
        <taxon>Lycopodiopsida</taxon>
        <taxon>Selaginellales</taxon>
        <taxon>Selaginellaceae</taxon>
        <taxon>Selaginella</taxon>
    </lineage>
</organism>
<dbReference type="Gramene" id="EFJ19822">
    <property type="protein sequence ID" value="EFJ19822"/>
    <property type="gene ID" value="SELMODRAFT_177263"/>
</dbReference>
<evidence type="ECO:0000313" key="4">
    <source>
        <dbReference type="EMBL" id="EFJ19822.1"/>
    </source>
</evidence>
<dbReference type="Proteomes" id="UP000001514">
    <property type="component" value="Unassembled WGS sequence"/>
</dbReference>
<name>D8S6L8_SELML</name>
<dbReference type="Pfam" id="PF00106">
    <property type="entry name" value="adh_short"/>
    <property type="match status" value="1"/>
</dbReference>
<reference evidence="4 5" key="1">
    <citation type="journal article" date="2011" name="Science">
        <title>The Selaginella genome identifies genetic changes associated with the evolution of vascular plants.</title>
        <authorList>
            <person name="Banks J.A."/>
            <person name="Nishiyama T."/>
            <person name="Hasebe M."/>
            <person name="Bowman J.L."/>
            <person name="Gribskov M."/>
            <person name="dePamphilis C."/>
            <person name="Albert V.A."/>
            <person name="Aono N."/>
            <person name="Aoyama T."/>
            <person name="Ambrose B.A."/>
            <person name="Ashton N.W."/>
            <person name="Axtell M.J."/>
            <person name="Barker E."/>
            <person name="Barker M.S."/>
            <person name="Bennetzen J.L."/>
            <person name="Bonawitz N.D."/>
            <person name="Chapple C."/>
            <person name="Cheng C."/>
            <person name="Correa L.G."/>
            <person name="Dacre M."/>
            <person name="DeBarry J."/>
            <person name="Dreyer I."/>
            <person name="Elias M."/>
            <person name="Engstrom E.M."/>
            <person name="Estelle M."/>
            <person name="Feng L."/>
            <person name="Finet C."/>
            <person name="Floyd S.K."/>
            <person name="Frommer W.B."/>
            <person name="Fujita T."/>
            <person name="Gramzow L."/>
            <person name="Gutensohn M."/>
            <person name="Harholt J."/>
            <person name="Hattori M."/>
            <person name="Heyl A."/>
            <person name="Hirai T."/>
            <person name="Hiwatashi Y."/>
            <person name="Ishikawa M."/>
            <person name="Iwata M."/>
            <person name="Karol K.G."/>
            <person name="Koehler B."/>
            <person name="Kolukisaoglu U."/>
            <person name="Kubo M."/>
            <person name="Kurata T."/>
            <person name="Lalonde S."/>
            <person name="Li K."/>
            <person name="Li Y."/>
            <person name="Litt A."/>
            <person name="Lyons E."/>
            <person name="Manning G."/>
            <person name="Maruyama T."/>
            <person name="Michael T.P."/>
            <person name="Mikami K."/>
            <person name="Miyazaki S."/>
            <person name="Morinaga S."/>
            <person name="Murata T."/>
            <person name="Mueller-Roeber B."/>
            <person name="Nelson D.R."/>
            <person name="Obara M."/>
            <person name="Oguri Y."/>
            <person name="Olmstead R.G."/>
            <person name="Onodera N."/>
            <person name="Petersen B.L."/>
            <person name="Pils B."/>
            <person name="Prigge M."/>
            <person name="Rensing S.A."/>
            <person name="Riano-Pachon D.M."/>
            <person name="Roberts A.W."/>
            <person name="Sato Y."/>
            <person name="Scheller H.V."/>
            <person name="Schulz B."/>
            <person name="Schulz C."/>
            <person name="Shakirov E.V."/>
            <person name="Shibagaki N."/>
            <person name="Shinohara N."/>
            <person name="Shippen D.E."/>
            <person name="Soerensen I."/>
            <person name="Sotooka R."/>
            <person name="Sugimoto N."/>
            <person name="Sugita M."/>
            <person name="Sumikawa N."/>
            <person name="Tanurdzic M."/>
            <person name="Theissen G."/>
            <person name="Ulvskov P."/>
            <person name="Wakazuki S."/>
            <person name="Weng J.K."/>
            <person name="Willats W.W."/>
            <person name="Wipf D."/>
            <person name="Wolf P.G."/>
            <person name="Yang L."/>
            <person name="Zimmer A.D."/>
            <person name="Zhu Q."/>
            <person name="Mitros T."/>
            <person name="Hellsten U."/>
            <person name="Loque D."/>
            <person name="Otillar R."/>
            <person name="Salamov A."/>
            <person name="Schmutz J."/>
            <person name="Shapiro H."/>
            <person name="Lindquist E."/>
            <person name="Lucas S."/>
            <person name="Rokhsar D."/>
            <person name="Grigoriev I.V."/>
        </authorList>
    </citation>
    <scope>NUCLEOTIDE SEQUENCE [LARGE SCALE GENOMIC DNA]</scope>
</reference>
<dbReference type="OMA" id="VAYKIIM"/>
<proteinExistence type="inferred from homology"/>